<protein>
    <submittedName>
        <fullName evidence="1">Uncharacterized protein</fullName>
    </submittedName>
</protein>
<dbReference type="AlphaFoldDB" id="A0A834HVB8"/>
<reference evidence="1" key="1">
    <citation type="submission" date="2020-08" db="EMBL/GenBank/DDBJ databases">
        <title>Genome sequencing and assembly of the red palm weevil Rhynchophorus ferrugineus.</title>
        <authorList>
            <person name="Dias G.B."/>
            <person name="Bergman C.M."/>
            <person name="Manee M."/>
        </authorList>
    </citation>
    <scope>NUCLEOTIDE SEQUENCE</scope>
    <source>
        <strain evidence="1">AA-2017</strain>
        <tissue evidence="1">Whole larva</tissue>
    </source>
</reference>
<accession>A0A834HVB8</accession>
<evidence type="ECO:0000313" key="2">
    <source>
        <dbReference type="Proteomes" id="UP000625711"/>
    </source>
</evidence>
<keyword evidence="2" id="KW-1185">Reference proteome</keyword>
<gene>
    <name evidence="1" type="ORF">GWI33_017786</name>
</gene>
<comment type="caution">
    <text evidence="1">The sequence shown here is derived from an EMBL/GenBank/DDBJ whole genome shotgun (WGS) entry which is preliminary data.</text>
</comment>
<sequence>MIERVCSTSELYVFPRARGRSPDRGHFDRNRLTDAEEPRVTLRFMCWRCIEGGAVSSRSVWVWCRRIYQIRGPLYTVSGTANNAKHDSIIICASFYSK</sequence>
<evidence type="ECO:0000313" key="1">
    <source>
        <dbReference type="EMBL" id="KAF7269165.1"/>
    </source>
</evidence>
<organism evidence="1 2">
    <name type="scientific">Rhynchophorus ferrugineus</name>
    <name type="common">Red palm weevil</name>
    <name type="synonym">Curculio ferrugineus</name>
    <dbReference type="NCBI Taxonomy" id="354439"/>
    <lineage>
        <taxon>Eukaryota</taxon>
        <taxon>Metazoa</taxon>
        <taxon>Ecdysozoa</taxon>
        <taxon>Arthropoda</taxon>
        <taxon>Hexapoda</taxon>
        <taxon>Insecta</taxon>
        <taxon>Pterygota</taxon>
        <taxon>Neoptera</taxon>
        <taxon>Endopterygota</taxon>
        <taxon>Coleoptera</taxon>
        <taxon>Polyphaga</taxon>
        <taxon>Cucujiformia</taxon>
        <taxon>Curculionidae</taxon>
        <taxon>Dryophthorinae</taxon>
        <taxon>Rhynchophorus</taxon>
    </lineage>
</organism>
<proteinExistence type="predicted"/>
<dbReference type="Proteomes" id="UP000625711">
    <property type="component" value="Unassembled WGS sequence"/>
</dbReference>
<name>A0A834HVB8_RHYFE</name>
<dbReference type="EMBL" id="JAACXV010014254">
    <property type="protein sequence ID" value="KAF7269165.1"/>
    <property type="molecule type" value="Genomic_DNA"/>
</dbReference>